<dbReference type="SMART" id="SM00849">
    <property type="entry name" value="Lactamase_B"/>
    <property type="match status" value="1"/>
</dbReference>
<comment type="caution">
    <text evidence="3">The sequence shown here is derived from an EMBL/GenBank/DDBJ whole genome shotgun (WGS) entry which is preliminary data.</text>
</comment>
<proteinExistence type="predicted"/>
<dbReference type="AlphaFoldDB" id="A0A7W0DNT8"/>
<feature type="region of interest" description="Disordered" evidence="1">
    <location>
        <begin position="321"/>
        <end position="345"/>
    </location>
</feature>
<keyword evidence="3" id="KW-0378">Hydrolase</keyword>
<dbReference type="Pfam" id="PF00753">
    <property type="entry name" value="Lactamase_B"/>
    <property type="match status" value="1"/>
</dbReference>
<evidence type="ECO:0000313" key="4">
    <source>
        <dbReference type="Proteomes" id="UP000545761"/>
    </source>
</evidence>
<dbReference type="Gene3D" id="3.60.15.10">
    <property type="entry name" value="Ribonuclease Z/Hydroxyacylglutathione hydrolase-like"/>
    <property type="match status" value="1"/>
</dbReference>
<feature type="domain" description="Metallo-beta-lactamase" evidence="2">
    <location>
        <begin position="17"/>
        <end position="197"/>
    </location>
</feature>
<name>A0A7W0DNT8_9ACTN</name>
<sequence>MLSLPSWVTWQQRPFPDANLLLLHGRQPALVDSGFVGHAEQTAGWARARAGHIDLVVNTHWHSDHVGGNALLQASGAGIAAGTPEAEAVARRDPGCCAAEYLDQPVAPYTVDVPLDDGQILPLGDADWEIIRTPGHTPGHLALWQPEERLLVVGDALSDYDVGWVNLALDGPGAAATALDSLKRMADLAPRMLLPSHGPIPADPGAAFAAALRRAQRLVDDPAGAVWYGARRIFAFALMIRDGIPAGEVERYLHARAWLTDAARQLGQAPEALAAELVDTMLRSGAVVLRDGRLRAAAEHTPVAAPSLRVPYPRAWPAAAPTARRCAPVPGRFPPPRPPRSPGQR</sequence>
<dbReference type="GO" id="GO:0016787">
    <property type="term" value="F:hydrolase activity"/>
    <property type="evidence" value="ECO:0007669"/>
    <property type="project" value="UniProtKB-KW"/>
</dbReference>
<feature type="compositionally biased region" description="Low complexity" evidence="1">
    <location>
        <begin position="321"/>
        <end position="330"/>
    </location>
</feature>
<organism evidence="3 4">
    <name type="scientific">Streptomyces himalayensis subsp. himalayensis</name>
    <dbReference type="NCBI Taxonomy" id="2756131"/>
    <lineage>
        <taxon>Bacteria</taxon>
        <taxon>Bacillati</taxon>
        <taxon>Actinomycetota</taxon>
        <taxon>Actinomycetes</taxon>
        <taxon>Kitasatosporales</taxon>
        <taxon>Streptomycetaceae</taxon>
        <taxon>Streptomyces</taxon>
        <taxon>Streptomyces himalayensis</taxon>
    </lineage>
</organism>
<protein>
    <submittedName>
        <fullName evidence="3">MBL fold metallo-hydrolase</fullName>
    </submittedName>
</protein>
<dbReference type="EMBL" id="JACEHE010000014">
    <property type="protein sequence ID" value="MBA2948517.1"/>
    <property type="molecule type" value="Genomic_DNA"/>
</dbReference>
<reference evidence="3 4" key="1">
    <citation type="submission" date="2020-07" db="EMBL/GenBank/DDBJ databases">
        <title>Streptomyces isolated from Indian soil.</title>
        <authorList>
            <person name="Mandal S."/>
            <person name="Maiti P.K."/>
        </authorList>
    </citation>
    <scope>NUCLEOTIDE SEQUENCE [LARGE SCALE GENOMIC DNA]</scope>
    <source>
        <strain evidence="3 4">PSKA28</strain>
    </source>
</reference>
<dbReference type="SUPFAM" id="SSF56281">
    <property type="entry name" value="Metallo-hydrolase/oxidoreductase"/>
    <property type="match status" value="1"/>
</dbReference>
<gene>
    <name evidence="3" type="ORF">H1D24_22525</name>
</gene>
<evidence type="ECO:0000313" key="3">
    <source>
        <dbReference type="EMBL" id="MBA2948517.1"/>
    </source>
</evidence>
<evidence type="ECO:0000256" key="1">
    <source>
        <dbReference type="SAM" id="MobiDB-lite"/>
    </source>
</evidence>
<dbReference type="InterPro" id="IPR036866">
    <property type="entry name" value="RibonucZ/Hydroxyglut_hydro"/>
</dbReference>
<feature type="compositionally biased region" description="Pro residues" evidence="1">
    <location>
        <begin position="331"/>
        <end position="345"/>
    </location>
</feature>
<dbReference type="Proteomes" id="UP000545761">
    <property type="component" value="Unassembled WGS sequence"/>
</dbReference>
<evidence type="ECO:0000259" key="2">
    <source>
        <dbReference type="SMART" id="SM00849"/>
    </source>
</evidence>
<dbReference type="InterPro" id="IPR001279">
    <property type="entry name" value="Metallo-B-lactamas"/>
</dbReference>
<dbReference type="PANTHER" id="PTHR42951">
    <property type="entry name" value="METALLO-BETA-LACTAMASE DOMAIN-CONTAINING"/>
    <property type="match status" value="1"/>
</dbReference>
<dbReference type="InterPro" id="IPR050855">
    <property type="entry name" value="NDM-1-like"/>
</dbReference>
<dbReference type="RefSeq" id="WP_181659622.1">
    <property type="nucleotide sequence ID" value="NZ_JACEHE010000014.1"/>
</dbReference>
<accession>A0A7W0DNT8</accession>